<proteinExistence type="predicted"/>
<name>A0ACB9E3M2_CICIN</name>
<sequence length="518" mass="57734">MDFDVPTDLINQSQIGFREGAGLASFNPKDTTLPSLPTVDASISALDPSPSYLRCKYCQGKLLRGLQSLICVYCGEYQKKDLHPDPISFNSTKSYSWLLKSLHFNGSERVGSLAEGSGIHGGQSPAEDIVTLSELLDLQISWREEPKKPENNFNNKTSELTSPLNLGTTNLDNFFTDRIASEEQVSSKQDENKAFETSVTSSIDVNDDASSDWNAEFQFADSKVENENLKPVESFVAPEADLSAHMDAFFGPFEGLNNKKTNEDKDWIQDDLFTNMGSTNFQQAEKSESNVQPKDGFSGQLNDISSKDVDEDWFSDNNWQKSSAVKDENSQVKPDDSSTEGVSVDWFENSNWQKSSANKDDSSFDFKPQIDAVSSDNKSSDLDNLKKQDLDTNDWFQESQWSIGASNATNKDNDDGFDDWNDFTSSTGNQDSWKQSSNQDSLQDSWKQSSNENTAGNEKIPELDFFSESSTASRNVNANKSEENDVQMLMSQMHDLSFMLKSELSIPSKTDDIGPSHI</sequence>
<evidence type="ECO:0000313" key="2">
    <source>
        <dbReference type="Proteomes" id="UP001055811"/>
    </source>
</evidence>
<reference evidence="2" key="1">
    <citation type="journal article" date="2022" name="Mol. Ecol. Resour.">
        <title>The genomes of chicory, endive, great burdock and yacon provide insights into Asteraceae palaeo-polyploidization history and plant inulin production.</title>
        <authorList>
            <person name="Fan W."/>
            <person name="Wang S."/>
            <person name="Wang H."/>
            <person name="Wang A."/>
            <person name="Jiang F."/>
            <person name="Liu H."/>
            <person name="Zhao H."/>
            <person name="Xu D."/>
            <person name="Zhang Y."/>
        </authorList>
    </citation>
    <scope>NUCLEOTIDE SEQUENCE [LARGE SCALE GENOMIC DNA]</scope>
    <source>
        <strain evidence="2">cv. Punajuju</strain>
    </source>
</reference>
<accession>A0ACB9E3M2</accession>
<dbReference type="EMBL" id="CM042012">
    <property type="protein sequence ID" value="KAI3753376.1"/>
    <property type="molecule type" value="Genomic_DNA"/>
</dbReference>
<protein>
    <submittedName>
        <fullName evidence="1">Uncharacterized protein</fullName>
    </submittedName>
</protein>
<keyword evidence="2" id="KW-1185">Reference proteome</keyword>
<gene>
    <name evidence="1" type="ORF">L2E82_25428</name>
</gene>
<organism evidence="1 2">
    <name type="scientific">Cichorium intybus</name>
    <name type="common">Chicory</name>
    <dbReference type="NCBI Taxonomy" id="13427"/>
    <lineage>
        <taxon>Eukaryota</taxon>
        <taxon>Viridiplantae</taxon>
        <taxon>Streptophyta</taxon>
        <taxon>Embryophyta</taxon>
        <taxon>Tracheophyta</taxon>
        <taxon>Spermatophyta</taxon>
        <taxon>Magnoliopsida</taxon>
        <taxon>eudicotyledons</taxon>
        <taxon>Gunneridae</taxon>
        <taxon>Pentapetalae</taxon>
        <taxon>asterids</taxon>
        <taxon>campanulids</taxon>
        <taxon>Asterales</taxon>
        <taxon>Asteraceae</taxon>
        <taxon>Cichorioideae</taxon>
        <taxon>Cichorieae</taxon>
        <taxon>Cichoriinae</taxon>
        <taxon>Cichorium</taxon>
    </lineage>
</organism>
<dbReference type="Proteomes" id="UP001055811">
    <property type="component" value="Linkage Group LG04"/>
</dbReference>
<comment type="caution">
    <text evidence="1">The sequence shown here is derived from an EMBL/GenBank/DDBJ whole genome shotgun (WGS) entry which is preliminary data.</text>
</comment>
<evidence type="ECO:0000313" key="1">
    <source>
        <dbReference type="EMBL" id="KAI3753376.1"/>
    </source>
</evidence>
<reference evidence="1 2" key="2">
    <citation type="journal article" date="2022" name="Mol. Ecol. Resour.">
        <title>The genomes of chicory, endive, great burdock and yacon provide insights into Asteraceae paleo-polyploidization history and plant inulin production.</title>
        <authorList>
            <person name="Fan W."/>
            <person name="Wang S."/>
            <person name="Wang H."/>
            <person name="Wang A."/>
            <person name="Jiang F."/>
            <person name="Liu H."/>
            <person name="Zhao H."/>
            <person name="Xu D."/>
            <person name="Zhang Y."/>
        </authorList>
    </citation>
    <scope>NUCLEOTIDE SEQUENCE [LARGE SCALE GENOMIC DNA]</scope>
    <source>
        <strain evidence="2">cv. Punajuju</strain>
        <tissue evidence="1">Leaves</tissue>
    </source>
</reference>